<dbReference type="EMBL" id="LJAM02000347">
    <property type="protein sequence ID" value="RAP70441.1"/>
    <property type="molecule type" value="Genomic_DNA"/>
</dbReference>
<evidence type="ECO:0000256" key="1">
    <source>
        <dbReference type="ARBA" id="ARBA00009437"/>
    </source>
</evidence>
<name>A0A328TMY3_9GAMM</name>
<evidence type="ECO:0000313" key="4">
    <source>
        <dbReference type="Proteomes" id="UP000244334"/>
    </source>
</evidence>
<dbReference type="InterPro" id="IPR036388">
    <property type="entry name" value="WH-like_DNA-bd_sf"/>
</dbReference>
<dbReference type="InterPro" id="IPR058163">
    <property type="entry name" value="LysR-type_TF_proteobact-type"/>
</dbReference>
<dbReference type="GO" id="GO:0003700">
    <property type="term" value="F:DNA-binding transcription factor activity"/>
    <property type="evidence" value="ECO:0007669"/>
    <property type="project" value="TreeGrafter"/>
</dbReference>
<keyword evidence="4" id="KW-1185">Reference proteome</keyword>
<protein>
    <submittedName>
        <fullName evidence="3">LysR substrate binding domain protein</fullName>
    </submittedName>
</protein>
<dbReference type="SUPFAM" id="SSF53850">
    <property type="entry name" value="Periplasmic binding protein-like II"/>
    <property type="match status" value="1"/>
</dbReference>
<dbReference type="Gene3D" id="1.10.10.10">
    <property type="entry name" value="Winged helix-like DNA-binding domain superfamily/Winged helix DNA-binding domain"/>
    <property type="match status" value="1"/>
</dbReference>
<comment type="caution">
    <text evidence="3">The sequence shown here is derived from an EMBL/GenBank/DDBJ whole genome shotgun (WGS) entry which is preliminary data.</text>
</comment>
<dbReference type="InterPro" id="IPR005119">
    <property type="entry name" value="LysR_subst-bd"/>
</dbReference>
<dbReference type="Pfam" id="PF03466">
    <property type="entry name" value="LysR_substrate"/>
    <property type="match status" value="1"/>
</dbReference>
<dbReference type="GO" id="GO:0006351">
    <property type="term" value="P:DNA-templated transcription"/>
    <property type="evidence" value="ECO:0007669"/>
    <property type="project" value="TreeGrafter"/>
</dbReference>
<accession>A0A328TMY3</accession>
<dbReference type="GO" id="GO:0043565">
    <property type="term" value="F:sequence-specific DNA binding"/>
    <property type="evidence" value="ECO:0007669"/>
    <property type="project" value="TreeGrafter"/>
</dbReference>
<sequence>MQSFTLAADSLSLPKGNLSLQIQALENSPSLRWVQLTQDGQIYFERCRAVLATLEEMNSLFQHDPATLSGRLRVDMPVSLASNYLIPLLPELLQNYLGIERKLSSSDHRVDVIREGFDCVVRVGTLEALSQHSMVHYSQQLGGQPEGFEYFDSKTRHAG</sequence>
<dbReference type="AlphaFoldDB" id="A0A328TMY3"/>
<feature type="domain" description="LysR substrate-binding" evidence="2">
    <location>
        <begin position="67"/>
        <end position="126"/>
    </location>
</feature>
<evidence type="ECO:0000313" key="3">
    <source>
        <dbReference type="EMBL" id="RAP70441.1"/>
    </source>
</evidence>
<organism evidence="3 4">
    <name type="scientific">Candidatus Erwinia dacicola</name>
    <dbReference type="NCBI Taxonomy" id="252393"/>
    <lineage>
        <taxon>Bacteria</taxon>
        <taxon>Pseudomonadati</taxon>
        <taxon>Pseudomonadota</taxon>
        <taxon>Gammaproteobacteria</taxon>
        <taxon>Enterobacterales</taxon>
        <taxon>Erwiniaceae</taxon>
        <taxon>Erwinia</taxon>
    </lineage>
</organism>
<dbReference type="SUPFAM" id="SSF46785">
    <property type="entry name" value="Winged helix' DNA-binding domain"/>
    <property type="match status" value="1"/>
</dbReference>
<dbReference type="InterPro" id="IPR036390">
    <property type="entry name" value="WH_DNA-bd_sf"/>
</dbReference>
<evidence type="ECO:0000259" key="2">
    <source>
        <dbReference type="Pfam" id="PF03466"/>
    </source>
</evidence>
<dbReference type="Gene3D" id="3.40.190.10">
    <property type="entry name" value="Periplasmic binding protein-like II"/>
    <property type="match status" value="1"/>
</dbReference>
<gene>
    <name evidence="3" type="ORF">ACZ87_02753</name>
</gene>
<dbReference type="PANTHER" id="PTHR30537">
    <property type="entry name" value="HTH-TYPE TRANSCRIPTIONAL REGULATOR"/>
    <property type="match status" value="1"/>
</dbReference>
<proteinExistence type="inferred from homology"/>
<dbReference type="Proteomes" id="UP000244334">
    <property type="component" value="Unassembled WGS sequence"/>
</dbReference>
<reference evidence="3" key="1">
    <citation type="submission" date="2018-04" db="EMBL/GenBank/DDBJ databases">
        <title>Genomes of the Obligate Erwinia dacicola and Facultative Enterobacter sp. OLF Endosymbionts of the Olive Fruit fly, Bactrocera oleae.</title>
        <authorList>
            <person name="Estes A.M."/>
            <person name="Hearn D.J."/>
            <person name="Agarwal S."/>
            <person name="Pierson E.A."/>
            <person name="Dunning-Hotopp J.C."/>
        </authorList>
    </citation>
    <scope>NUCLEOTIDE SEQUENCE [LARGE SCALE GENOMIC DNA]</scope>
    <source>
        <strain evidence="3">Oroville</strain>
    </source>
</reference>
<comment type="similarity">
    <text evidence="1">Belongs to the LysR transcriptional regulatory family.</text>
</comment>
<dbReference type="PANTHER" id="PTHR30537:SF72">
    <property type="entry name" value="LYSR FAMILY TRANSCRIPTIONAL REGULATOR"/>
    <property type="match status" value="1"/>
</dbReference>